<dbReference type="CDD" id="cd06577">
    <property type="entry name" value="PASTA_pknB"/>
    <property type="match status" value="1"/>
</dbReference>
<dbReference type="Gene3D" id="3.30.10.20">
    <property type="match status" value="1"/>
</dbReference>
<comment type="caution">
    <text evidence="2">The sequence shown here is derived from an EMBL/GenBank/DDBJ whole genome shotgun (WGS) entry which is preliminary data.</text>
</comment>
<dbReference type="AlphaFoldDB" id="A0A2P7QLK7"/>
<proteinExistence type="predicted"/>
<feature type="domain" description="PASTA" evidence="1">
    <location>
        <begin position="147"/>
        <end position="214"/>
    </location>
</feature>
<protein>
    <recommendedName>
        <fullName evidence="1">PASTA domain-containing protein</fullName>
    </recommendedName>
</protein>
<organism evidence="2 3">
    <name type="scientific">Allosphingosinicella deserti</name>
    <dbReference type="NCBI Taxonomy" id="2116704"/>
    <lineage>
        <taxon>Bacteria</taxon>
        <taxon>Pseudomonadati</taxon>
        <taxon>Pseudomonadota</taxon>
        <taxon>Alphaproteobacteria</taxon>
        <taxon>Sphingomonadales</taxon>
        <taxon>Sphingomonadaceae</taxon>
        <taxon>Allosphingosinicella</taxon>
    </lineage>
</organism>
<evidence type="ECO:0000313" key="2">
    <source>
        <dbReference type="EMBL" id="PSJ38820.1"/>
    </source>
</evidence>
<dbReference type="Proteomes" id="UP000241167">
    <property type="component" value="Unassembled WGS sequence"/>
</dbReference>
<sequence>MSDPLKEAMSDGFASPLGDVIASIGRGVADAQAALDHASLQATLSLYETDGDAGTDMLREIGYRPTFYVLPETSCEVQVSMRVSGSGASNGSANAAPGTPRLLQSRAYVTPVDAGFANRFGYEASASARLTFKIVPVPPPMALDDRRPVPELTGRTVADGQSLIERLGFTATFQTKEGKPIDGMPKESEAILAQSPAPRTLAPIGGEILLTVSG</sequence>
<keyword evidence="3" id="KW-1185">Reference proteome</keyword>
<gene>
    <name evidence="2" type="ORF">C7I55_15955</name>
</gene>
<dbReference type="RefSeq" id="WP_106514013.1">
    <property type="nucleotide sequence ID" value="NZ_PXYI01000005.1"/>
</dbReference>
<dbReference type="Pfam" id="PF03793">
    <property type="entry name" value="PASTA"/>
    <property type="match status" value="1"/>
</dbReference>
<dbReference type="PROSITE" id="PS51178">
    <property type="entry name" value="PASTA"/>
    <property type="match status" value="1"/>
</dbReference>
<dbReference type="EMBL" id="PXYI01000005">
    <property type="protein sequence ID" value="PSJ38820.1"/>
    <property type="molecule type" value="Genomic_DNA"/>
</dbReference>
<evidence type="ECO:0000259" key="1">
    <source>
        <dbReference type="PROSITE" id="PS51178"/>
    </source>
</evidence>
<name>A0A2P7QLK7_9SPHN</name>
<evidence type="ECO:0000313" key="3">
    <source>
        <dbReference type="Proteomes" id="UP000241167"/>
    </source>
</evidence>
<reference evidence="2 3" key="1">
    <citation type="submission" date="2018-03" db="EMBL/GenBank/DDBJ databases">
        <title>The draft genome of Sphingosinicella sp. GL-C-18.</title>
        <authorList>
            <person name="Liu L."/>
            <person name="Li L."/>
            <person name="Liang L."/>
            <person name="Zhang X."/>
            <person name="Wang T."/>
        </authorList>
    </citation>
    <scope>NUCLEOTIDE SEQUENCE [LARGE SCALE GENOMIC DNA]</scope>
    <source>
        <strain evidence="2 3">GL-C-18</strain>
    </source>
</reference>
<dbReference type="InterPro" id="IPR005543">
    <property type="entry name" value="PASTA_dom"/>
</dbReference>
<accession>A0A2P7QLK7</accession>
<dbReference type="OrthoDB" id="6882896at2"/>